<accession>A0A172XCX8</accession>
<keyword evidence="3" id="KW-0732">Signal</keyword>
<comment type="subcellular location">
    <subcellularLocation>
        <location evidence="1">Cell outer membrane</location>
        <topology evidence="1">Lipid-anchor</topology>
    </subcellularLocation>
</comment>
<evidence type="ECO:0000313" key="9">
    <source>
        <dbReference type="EMBL" id="ANF34516.1"/>
    </source>
</evidence>
<geneLocation type="plasmid" evidence="9 10">
    <name>lp30</name>
</geneLocation>
<dbReference type="GO" id="GO:0009279">
    <property type="term" value="C:cell outer membrane"/>
    <property type="evidence" value="ECO:0007669"/>
    <property type="project" value="UniProtKB-SubCell"/>
</dbReference>
<dbReference type="AlphaFoldDB" id="A0A172XCX8"/>
<sequence>MNKYAILLMLLSTLLFYCCKPETSTKKTNHETTNGLVENKEIKLKPPEDLLIEKLNDTEKSNLDFLKEALGDKEKFNQLLSLDEVKIKAALEHIRTQNEKCNGQHAEDQKKTFKELIKAYFTTIDDNKLDSIQTTVLSPCAVAGG</sequence>
<keyword evidence="4" id="KW-0472">Membrane</keyword>
<proteinExistence type="inferred from homology"/>
<evidence type="ECO:0000256" key="2">
    <source>
        <dbReference type="ARBA" id="ARBA00008380"/>
    </source>
</evidence>
<keyword evidence="5" id="KW-0564">Palmitate</keyword>
<name>A0A172XCX8_BORTU</name>
<evidence type="ECO:0000256" key="8">
    <source>
        <dbReference type="ARBA" id="ARBA00046007"/>
    </source>
</evidence>
<protein>
    <recommendedName>
        <fullName evidence="11">MlpL-like protein</fullName>
    </recommendedName>
</protein>
<evidence type="ECO:0000256" key="4">
    <source>
        <dbReference type="ARBA" id="ARBA00023136"/>
    </source>
</evidence>
<gene>
    <name evidence="9" type="ORF">A7978_05930</name>
</gene>
<evidence type="ECO:0000256" key="6">
    <source>
        <dbReference type="ARBA" id="ARBA00023237"/>
    </source>
</evidence>
<keyword evidence="6" id="KW-0998">Cell outer membrane</keyword>
<keyword evidence="7" id="KW-0449">Lipoprotein</keyword>
<evidence type="ECO:0000256" key="1">
    <source>
        <dbReference type="ARBA" id="ARBA00004459"/>
    </source>
</evidence>
<reference evidence="9 10" key="1">
    <citation type="submission" date="2016-05" db="EMBL/GenBank/DDBJ databases">
        <title>Chromosome and linear plasmid sequence of a 2015 human isolate of tick-borne relapsing fever spirochete, Borrelia turicatae.</title>
        <authorList>
            <person name="Kingry L.C."/>
            <person name="Dhwani B."/>
            <person name="Replogle A."/>
            <person name="Sexton C."/>
            <person name="Rowe L."/>
            <person name="Stermole B.M."/>
            <person name="Christensen A.M."/>
            <person name="Schriefer M.E."/>
        </authorList>
    </citation>
    <scope>NUCLEOTIDE SEQUENCE [LARGE SCALE GENOMIC DNA]</scope>
    <source>
        <strain evidence="9 10">BTE5EL</strain>
        <plasmid evidence="9 10">lp30</plasmid>
    </source>
</reference>
<dbReference type="RefSeq" id="WP_119024426.1">
    <property type="nucleotide sequence ID" value="NZ_CP015632.1"/>
</dbReference>
<dbReference type="Proteomes" id="UP000264231">
    <property type="component" value="Plasmid lp30"/>
</dbReference>
<evidence type="ECO:0000256" key="5">
    <source>
        <dbReference type="ARBA" id="ARBA00023139"/>
    </source>
</evidence>
<keyword evidence="9" id="KW-0614">Plasmid</keyword>
<evidence type="ECO:0008006" key="11">
    <source>
        <dbReference type="Google" id="ProtNLM"/>
    </source>
</evidence>
<evidence type="ECO:0000313" key="10">
    <source>
        <dbReference type="Proteomes" id="UP000264231"/>
    </source>
</evidence>
<comment type="similarity">
    <text evidence="2">Belongs to the Multicopy lipoprotein (Mlp) family.</text>
</comment>
<organism evidence="9 10">
    <name type="scientific">Borrelia turicatae</name>
    <dbReference type="NCBI Taxonomy" id="142"/>
    <lineage>
        <taxon>Bacteria</taxon>
        <taxon>Pseudomonadati</taxon>
        <taxon>Spirochaetota</taxon>
        <taxon>Spirochaetia</taxon>
        <taxon>Spirochaetales</taxon>
        <taxon>Borreliaceae</taxon>
        <taxon>Borrelia</taxon>
    </lineage>
</organism>
<dbReference type="Pfam" id="PF03304">
    <property type="entry name" value="Mlp"/>
    <property type="match status" value="1"/>
</dbReference>
<comment type="function">
    <text evidence="8">An outer membrane protein that may participate in pathogenesis. Some human Lyme disease patients have antibodies against this protein. The Mlp proteins probably undergo intragenic recombination, generating new alleles.</text>
</comment>
<dbReference type="InterPro" id="IPR004983">
    <property type="entry name" value="Mlp"/>
</dbReference>
<evidence type="ECO:0000256" key="7">
    <source>
        <dbReference type="ARBA" id="ARBA00023288"/>
    </source>
</evidence>
<dbReference type="EMBL" id="CP015632">
    <property type="protein sequence ID" value="ANF34516.1"/>
    <property type="molecule type" value="Genomic_DNA"/>
</dbReference>
<evidence type="ECO:0000256" key="3">
    <source>
        <dbReference type="ARBA" id="ARBA00022729"/>
    </source>
</evidence>